<evidence type="ECO:0000313" key="6">
    <source>
        <dbReference type="Proteomes" id="UP000246004"/>
    </source>
</evidence>
<evidence type="ECO:0000313" key="5">
    <source>
        <dbReference type="Proteomes" id="UP000217528"/>
    </source>
</evidence>
<reference evidence="3 5" key="2">
    <citation type="journal article" date="2017" name="BMC Genomics">
        <title>Genomic analysis of methanogenic archaea reveals a shift towards energy conservation.</title>
        <authorList>
            <person name="Gilmore S.P."/>
            <person name="Henske J.K."/>
            <person name="Sexton J.A."/>
            <person name="Solomon K.V."/>
            <person name="Seppala S."/>
            <person name="Yoo J.I."/>
            <person name="Huyett L.M."/>
            <person name="Pressman A."/>
            <person name="Cogan J.Z."/>
            <person name="Kivenson V."/>
            <person name="Peng X."/>
            <person name="Tan Y."/>
            <person name="Valentine D.L."/>
            <person name="O'Malley M.A."/>
        </authorList>
    </citation>
    <scope>NUCLEOTIDE SEQUENCE [LARGE SCALE GENOMIC DNA]</scope>
    <source>
        <strain evidence="3 5">1R-7</strain>
    </source>
</reference>
<feature type="transmembrane region" description="Helical" evidence="2">
    <location>
        <begin position="6"/>
        <end position="25"/>
    </location>
</feature>
<protein>
    <submittedName>
        <fullName evidence="3">Uncharacterized protein</fullName>
    </submittedName>
</protein>
<dbReference type="EMBL" id="LMVN01000004">
    <property type="protein sequence ID" value="PAV07973.1"/>
    <property type="molecule type" value="Genomic_DNA"/>
</dbReference>
<evidence type="ECO:0000313" key="4">
    <source>
        <dbReference type="EMBL" id="PWL08821.1"/>
    </source>
</evidence>
<dbReference type="Proteomes" id="UP000246004">
    <property type="component" value="Unassembled WGS sequence"/>
</dbReference>
<comment type="caution">
    <text evidence="3">The sequence shown here is derived from an EMBL/GenBank/DDBJ whole genome shotgun (WGS) entry which is preliminary data.</text>
</comment>
<name>A0A2A2HFF0_9EURY</name>
<dbReference type="RefSeq" id="WP_095608178.1">
    <property type="nucleotide sequence ID" value="NZ_LMVN01000004.1"/>
</dbReference>
<feature type="compositionally biased region" description="Low complexity" evidence="1">
    <location>
        <begin position="31"/>
        <end position="69"/>
    </location>
</feature>
<keyword evidence="2" id="KW-0472">Membrane</keyword>
<feature type="region of interest" description="Disordered" evidence="1">
    <location>
        <begin position="31"/>
        <end position="79"/>
    </location>
</feature>
<keyword evidence="2" id="KW-1133">Transmembrane helix</keyword>
<dbReference type="EMBL" id="LWMS01000008">
    <property type="protein sequence ID" value="PWL08821.1"/>
    <property type="molecule type" value="Genomic_DNA"/>
</dbReference>
<keyword evidence="5" id="KW-1185">Reference proteome</keyword>
<dbReference type="Proteomes" id="UP000217528">
    <property type="component" value="Unassembled WGS sequence"/>
</dbReference>
<reference evidence="4 6" key="1">
    <citation type="submission" date="2016-04" db="EMBL/GenBank/DDBJ databases">
        <title>Genome sequence of Methanosphaera cuniculi DSM 4103.</title>
        <authorList>
            <person name="Poehlein A."/>
            <person name="Seedorf H."/>
            <person name="Daniel R."/>
        </authorList>
    </citation>
    <scope>NUCLEOTIDE SEQUENCE [LARGE SCALE GENOMIC DNA]</scope>
    <source>
        <strain evidence="4 6">DSM 4103</strain>
    </source>
</reference>
<evidence type="ECO:0000256" key="1">
    <source>
        <dbReference type="SAM" id="MobiDB-lite"/>
    </source>
</evidence>
<gene>
    <name evidence="3" type="ORF">ASJ82_01665</name>
    <name evidence="4" type="ORF">MSCUN_02590</name>
</gene>
<organism evidence="3 5">
    <name type="scientific">Methanosphaera cuniculi</name>
    <dbReference type="NCBI Taxonomy" id="1077256"/>
    <lineage>
        <taxon>Archaea</taxon>
        <taxon>Methanobacteriati</taxon>
        <taxon>Methanobacteriota</taxon>
        <taxon>Methanomada group</taxon>
        <taxon>Methanobacteria</taxon>
        <taxon>Methanobacteriales</taxon>
        <taxon>Methanobacteriaceae</taxon>
        <taxon>Methanosphaera</taxon>
    </lineage>
</organism>
<evidence type="ECO:0000256" key="2">
    <source>
        <dbReference type="SAM" id="Phobius"/>
    </source>
</evidence>
<accession>A0A2A2HFF0</accession>
<evidence type="ECO:0000313" key="3">
    <source>
        <dbReference type="EMBL" id="PAV07973.1"/>
    </source>
</evidence>
<proteinExistence type="predicted"/>
<sequence length="170" mass="17772">MGDTTNAIIGCCCIGIIIFLVLGFISGDNNSSDVTTPSSSSSSSNPSVSQSQNPSTDEYSTSSGSSESGSTGGEEGEKVTVTIEDLALADDGGSFGGSDYAILVPEGKTYMIGLEKADYETIVKMRGYNPVGKKINIQLGSLRSDTGNAKIYDYNSICNEDWEPVSVSVF</sequence>
<keyword evidence="2" id="KW-0812">Transmembrane</keyword>
<dbReference type="AlphaFoldDB" id="A0A2A2HFF0"/>